<evidence type="ECO:0000256" key="2">
    <source>
        <dbReference type="SAM" id="SignalP"/>
    </source>
</evidence>
<feature type="compositionally biased region" description="Low complexity" evidence="1">
    <location>
        <begin position="32"/>
        <end position="47"/>
    </location>
</feature>
<comment type="caution">
    <text evidence="3">The sequence shown here is derived from an EMBL/GenBank/DDBJ whole genome shotgun (WGS) entry which is preliminary data.</text>
</comment>
<proteinExistence type="predicted"/>
<protein>
    <submittedName>
        <fullName evidence="3">DUF5818 domain-containing protein</fullName>
    </submittedName>
</protein>
<feature type="region of interest" description="Disordered" evidence="1">
    <location>
        <begin position="18"/>
        <end position="55"/>
    </location>
</feature>
<dbReference type="InterPro" id="IPR043856">
    <property type="entry name" value="DUF5818"/>
</dbReference>
<gene>
    <name evidence="3" type="ORF">ABDJ38_02635</name>
</gene>
<reference evidence="3 4" key="1">
    <citation type="submission" date="2024-05" db="EMBL/GenBank/DDBJ databases">
        <authorList>
            <person name="Park S."/>
        </authorList>
    </citation>
    <scope>NUCLEOTIDE SEQUENCE [LARGE SCALE GENOMIC DNA]</scope>
    <source>
        <strain evidence="3 4">DGU5</strain>
    </source>
</reference>
<dbReference type="PROSITE" id="PS51257">
    <property type="entry name" value="PROKAR_LIPOPROTEIN"/>
    <property type="match status" value="1"/>
</dbReference>
<sequence>MKSILPATAVLALAACSSGDRASGPSPDDDVTLPTAPAAADPAGTRPSGTPSLVTVEGRLDRGTECAVITTPDGEKWSVNLGEADFGTGDYVEITGEIADASFCMEGQGTLLPSRIEAKDPPARGRDPARAGGTALTEEYLVGSWVAKGLRADCNRPDFTISRSPGALVIEGEIEGHDNDAAIVLGNYQRIDLDEPMPDLPIESRGPDGLAILRPATDAAYDPVSIGSATITGDGVVFVKCG</sequence>
<dbReference type="Pfam" id="PF19135">
    <property type="entry name" value="DUF5818"/>
    <property type="match status" value="1"/>
</dbReference>
<organism evidence="3 4">
    <name type="scientific">Aurantiacibacter flavus</name>
    <dbReference type="NCBI Taxonomy" id="3145232"/>
    <lineage>
        <taxon>Bacteria</taxon>
        <taxon>Pseudomonadati</taxon>
        <taxon>Pseudomonadota</taxon>
        <taxon>Alphaproteobacteria</taxon>
        <taxon>Sphingomonadales</taxon>
        <taxon>Erythrobacteraceae</taxon>
        <taxon>Aurantiacibacter</taxon>
    </lineage>
</organism>
<keyword evidence="4" id="KW-1185">Reference proteome</keyword>
<feature type="chain" id="PRO_5047142925" evidence="2">
    <location>
        <begin position="23"/>
        <end position="242"/>
    </location>
</feature>
<name>A0ABV0CT59_9SPHN</name>
<keyword evidence="2" id="KW-0732">Signal</keyword>
<evidence type="ECO:0000256" key="1">
    <source>
        <dbReference type="SAM" id="MobiDB-lite"/>
    </source>
</evidence>
<evidence type="ECO:0000313" key="4">
    <source>
        <dbReference type="Proteomes" id="UP001484535"/>
    </source>
</evidence>
<dbReference type="Proteomes" id="UP001484535">
    <property type="component" value="Unassembled WGS sequence"/>
</dbReference>
<dbReference type="EMBL" id="JBDLBR010000001">
    <property type="protein sequence ID" value="MEN7536067.1"/>
    <property type="molecule type" value="Genomic_DNA"/>
</dbReference>
<dbReference type="RefSeq" id="WP_346783522.1">
    <property type="nucleotide sequence ID" value="NZ_JBDLBR010000001.1"/>
</dbReference>
<evidence type="ECO:0000313" key="3">
    <source>
        <dbReference type="EMBL" id="MEN7536067.1"/>
    </source>
</evidence>
<feature type="signal peptide" evidence="2">
    <location>
        <begin position="1"/>
        <end position="22"/>
    </location>
</feature>
<accession>A0ABV0CT59</accession>